<protein>
    <submittedName>
        <fullName evidence="2">Uncharacterized protein</fullName>
    </submittedName>
</protein>
<sequence>MNHFLYILFRLTITVSSTFLLLTVYLIKKTVSGDDLTALDWLKIALYVAVPIVATGLAIWLSRWLTDDQFNPDDITNIESISQQFLPSYLSLAFVGISLTGHLPLVFVVYGTLFVFTFLSQAFYHNPFFFLFGYYFYKLSTKQGKTLLLISKQKLSNTKDVDVPYVKKINDYFYIQRGAKN</sequence>
<dbReference type="OrthoDB" id="6872206at2"/>
<feature type="transmembrane region" description="Helical" evidence="1">
    <location>
        <begin position="7"/>
        <end position="27"/>
    </location>
</feature>
<evidence type="ECO:0000313" key="2">
    <source>
        <dbReference type="EMBL" id="OBX72931.1"/>
    </source>
</evidence>
<dbReference type="EMBL" id="LZMZ01000054">
    <property type="protein sequence ID" value="OBX72931.1"/>
    <property type="molecule type" value="Genomic_DNA"/>
</dbReference>
<proteinExistence type="predicted"/>
<feature type="transmembrane region" description="Helical" evidence="1">
    <location>
        <begin position="113"/>
        <end position="137"/>
    </location>
</feature>
<dbReference type="RefSeq" id="WP_067238996.1">
    <property type="nucleotide sequence ID" value="NZ_CP171132.1"/>
</dbReference>
<evidence type="ECO:0000313" key="3">
    <source>
        <dbReference type="Proteomes" id="UP000092508"/>
    </source>
</evidence>
<dbReference type="Proteomes" id="UP000092508">
    <property type="component" value="Unassembled WGS sequence"/>
</dbReference>
<organism evidence="2 3">
    <name type="scientific">Faucicola atlantae</name>
    <dbReference type="NCBI Taxonomy" id="34059"/>
    <lineage>
        <taxon>Bacteria</taxon>
        <taxon>Pseudomonadati</taxon>
        <taxon>Pseudomonadota</taxon>
        <taxon>Gammaproteobacteria</taxon>
        <taxon>Moraxellales</taxon>
        <taxon>Moraxellaceae</taxon>
        <taxon>Faucicola</taxon>
    </lineage>
</organism>
<reference evidence="2 3" key="1">
    <citation type="submission" date="2016-06" db="EMBL/GenBank/DDBJ databases">
        <title>Draft genome of Moraxella atlantae CCUG 66109.</title>
        <authorList>
            <person name="Salva-Serra F."/>
            <person name="Engstrom-Jakobsson H."/>
            <person name="Thorell K."/>
            <person name="Gonzales-Siles L."/>
            <person name="Karlsson R."/>
            <person name="Boulund F."/>
            <person name="Engstrand L."/>
            <person name="Kristiansson E."/>
            <person name="Moore E."/>
        </authorList>
    </citation>
    <scope>NUCLEOTIDE SEQUENCE [LARGE SCALE GENOMIC DNA]</scope>
    <source>
        <strain evidence="2 3">CCUG 66109</strain>
    </source>
</reference>
<dbReference type="AlphaFoldDB" id="A0A1B8Q8I5"/>
<keyword evidence="1" id="KW-0812">Transmembrane</keyword>
<keyword evidence="1" id="KW-0472">Membrane</keyword>
<evidence type="ECO:0000256" key="1">
    <source>
        <dbReference type="SAM" id="Phobius"/>
    </source>
</evidence>
<accession>A0A1B8Q8I5</accession>
<name>A0A1B8Q8I5_9GAMM</name>
<feature type="transmembrane region" description="Helical" evidence="1">
    <location>
        <begin position="47"/>
        <end position="65"/>
    </location>
</feature>
<keyword evidence="1" id="KW-1133">Transmembrane helix</keyword>
<gene>
    <name evidence="2" type="ORF">A9308_01435</name>
</gene>
<feature type="transmembrane region" description="Helical" evidence="1">
    <location>
        <begin position="86"/>
        <end position="107"/>
    </location>
</feature>
<comment type="caution">
    <text evidence="2">The sequence shown here is derived from an EMBL/GenBank/DDBJ whole genome shotgun (WGS) entry which is preliminary data.</text>
</comment>